<dbReference type="Gene3D" id="1.10.10.10">
    <property type="entry name" value="Winged helix-like DNA-binding domain superfamily/Winged helix DNA-binding domain"/>
    <property type="match status" value="1"/>
</dbReference>
<protein>
    <submittedName>
        <fullName evidence="5">GntR family transcriptional regulator</fullName>
    </submittedName>
</protein>
<evidence type="ECO:0000313" key="6">
    <source>
        <dbReference type="Proteomes" id="UP001164803"/>
    </source>
</evidence>
<keyword evidence="6" id="KW-1185">Reference proteome</keyword>
<evidence type="ECO:0000256" key="2">
    <source>
        <dbReference type="ARBA" id="ARBA00023125"/>
    </source>
</evidence>
<accession>A0ABY6Z3T9</accession>
<dbReference type="InterPro" id="IPR011711">
    <property type="entry name" value="GntR_C"/>
</dbReference>
<dbReference type="PANTHER" id="PTHR43537:SF24">
    <property type="entry name" value="GLUCONATE OPERON TRANSCRIPTIONAL REPRESSOR"/>
    <property type="match status" value="1"/>
</dbReference>
<evidence type="ECO:0000256" key="1">
    <source>
        <dbReference type="ARBA" id="ARBA00023015"/>
    </source>
</evidence>
<dbReference type="InterPro" id="IPR000524">
    <property type="entry name" value="Tscrpt_reg_HTH_GntR"/>
</dbReference>
<dbReference type="InterPro" id="IPR036388">
    <property type="entry name" value="WH-like_DNA-bd_sf"/>
</dbReference>
<dbReference type="InterPro" id="IPR008920">
    <property type="entry name" value="TF_FadR/GntR_C"/>
</dbReference>
<dbReference type="Pfam" id="PF07729">
    <property type="entry name" value="FCD"/>
    <property type="match status" value="1"/>
</dbReference>
<proteinExistence type="predicted"/>
<reference evidence="5" key="1">
    <citation type="submission" date="2022-08" db="EMBL/GenBank/DDBJ databases">
        <title>Alicyclobacillus dauci DSM2870, complete genome.</title>
        <authorList>
            <person name="Wang Q."/>
            <person name="Cai R."/>
            <person name="Wang Z."/>
        </authorList>
    </citation>
    <scope>NUCLEOTIDE SEQUENCE</scope>
    <source>
        <strain evidence="5">DSM 28700</strain>
    </source>
</reference>
<dbReference type="Proteomes" id="UP001164803">
    <property type="component" value="Chromosome"/>
</dbReference>
<dbReference type="Gene3D" id="1.20.120.530">
    <property type="entry name" value="GntR ligand-binding domain-like"/>
    <property type="match status" value="1"/>
</dbReference>
<evidence type="ECO:0000259" key="4">
    <source>
        <dbReference type="PROSITE" id="PS50949"/>
    </source>
</evidence>
<feature type="domain" description="HTH gntR-type" evidence="4">
    <location>
        <begin position="13"/>
        <end position="80"/>
    </location>
</feature>
<sequence length="221" mass="25553">MEGNKLTKIEKFSSYRDKVYAQIKQLILQNTLKPGDSLLERDIAEQLGVSRTPVREALKLLEHEGWVHTVPWKGVFVRDLSDEEVKDIIELRIAIETYVIREITNSIPDEVIDRLSQELEKSRTLSEQGEYQKAVEIDQRFHFVLADMLHNKKIVSLLTTLRDQIMFLGMRAMSVEARPAFIYQEHAEILDALRARNADLAMAAMERHLKNILGTIISRQI</sequence>
<gene>
    <name evidence="5" type="ORF">NZD86_03200</name>
</gene>
<dbReference type="InterPro" id="IPR036390">
    <property type="entry name" value="WH_DNA-bd_sf"/>
</dbReference>
<dbReference type="SMART" id="SM00345">
    <property type="entry name" value="HTH_GNTR"/>
    <property type="match status" value="1"/>
</dbReference>
<dbReference type="SMART" id="SM00895">
    <property type="entry name" value="FCD"/>
    <property type="match status" value="1"/>
</dbReference>
<evidence type="ECO:0000256" key="3">
    <source>
        <dbReference type="ARBA" id="ARBA00023163"/>
    </source>
</evidence>
<dbReference type="SUPFAM" id="SSF48008">
    <property type="entry name" value="GntR ligand-binding domain-like"/>
    <property type="match status" value="1"/>
</dbReference>
<dbReference type="EMBL" id="CP104064">
    <property type="protein sequence ID" value="WAH37553.1"/>
    <property type="molecule type" value="Genomic_DNA"/>
</dbReference>
<dbReference type="PRINTS" id="PR00035">
    <property type="entry name" value="HTHGNTR"/>
</dbReference>
<dbReference type="SUPFAM" id="SSF46785">
    <property type="entry name" value="Winged helix' DNA-binding domain"/>
    <property type="match status" value="1"/>
</dbReference>
<dbReference type="RefSeq" id="WP_268045055.1">
    <property type="nucleotide sequence ID" value="NZ_CP104064.1"/>
</dbReference>
<dbReference type="PANTHER" id="PTHR43537">
    <property type="entry name" value="TRANSCRIPTIONAL REGULATOR, GNTR FAMILY"/>
    <property type="match status" value="1"/>
</dbReference>
<name>A0ABY6Z3T9_9BACL</name>
<keyword evidence="1" id="KW-0805">Transcription regulation</keyword>
<dbReference type="CDD" id="cd07377">
    <property type="entry name" value="WHTH_GntR"/>
    <property type="match status" value="1"/>
</dbReference>
<organism evidence="5 6">
    <name type="scientific">Alicyclobacillus dauci</name>
    <dbReference type="NCBI Taxonomy" id="1475485"/>
    <lineage>
        <taxon>Bacteria</taxon>
        <taxon>Bacillati</taxon>
        <taxon>Bacillota</taxon>
        <taxon>Bacilli</taxon>
        <taxon>Bacillales</taxon>
        <taxon>Alicyclobacillaceae</taxon>
        <taxon>Alicyclobacillus</taxon>
    </lineage>
</organism>
<dbReference type="Pfam" id="PF00392">
    <property type="entry name" value="GntR"/>
    <property type="match status" value="1"/>
</dbReference>
<dbReference type="PROSITE" id="PS50949">
    <property type="entry name" value="HTH_GNTR"/>
    <property type="match status" value="1"/>
</dbReference>
<evidence type="ECO:0000313" key="5">
    <source>
        <dbReference type="EMBL" id="WAH37553.1"/>
    </source>
</evidence>
<keyword evidence="2" id="KW-0238">DNA-binding</keyword>
<keyword evidence="3" id="KW-0804">Transcription</keyword>